<name>A0ABT4BI45_9ACTN</name>
<organism evidence="3 4">
    <name type="scientific">Paractinoplanes pyxinae</name>
    <dbReference type="NCBI Taxonomy" id="2997416"/>
    <lineage>
        <taxon>Bacteria</taxon>
        <taxon>Bacillati</taxon>
        <taxon>Actinomycetota</taxon>
        <taxon>Actinomycetes</taxon>
        <taxon>Micromonosporales</taxon>
        <taxon>Micromonosporaceae</taxon>
        <taxon>Paractinoplanes</taxon>
    </lineage>
</organism>
<feature type="transmembrane region" description="Helical" evidence="2">
    <location>
        <begin position="25"/>
        <end position="46"/>
    </location>
</feature>
<gene>
    <name evidence="3" type="ORF">OWR29_45285</name>
</gene>
<dbReference type="RefSeq" id="WP_267569864.1">
    <property type="nucleotide sequence ID" value="NZ_JAPNTZ010000024.1"/>
</dbReference>
<evidence type="ECO:0000256" key="1">
    <source>
        <dbReference type="SAM" id="MobiDB-lite"/>
    </source>
</evidence>
<evidence type="ECO:0000313" key="4">
    <source>
        <dbReference type="Proteomes" id="UP001151002"/>
    </source>
</evidence>
<comment type="caution">
    <text evidence="3">The sequence shown here is derived from an EMBL/GenBank/DDBJ whole genome shotgun (WGS) entry which is preliminary data.</text>
</comment>
<sequence length="229" mass="25822">MLLLVPTPSPSLTPATESASSGTNATLIAVVGIVGTLLGVLITQWLTSRREREKWQLERDRDQERWDREAEREEKRWERERQERQEQWHREDAARLHQDRLALYSSLLAAGLAVRRQVVGCWLEMFQSHPPTIGDVNKKIAQSIGPKAIEFADILTQARIIGSPAVLQAAETFWKEVSELYAPPKGLLNPPRVTDVKEAVLNFGGRQEDLKAKLTALELTVRRDIGSDG</sequence>
<evidence type="ECO:0000313" key="3">
    <source>
        <dbReference type="EMBL" id="MCY1145260.1"/>
    </source>
</evidence>
<accession>A0ABT4BI45</accession>
<keyword evidence="4" id="KW-1185">Reference proteome</keyword>
<keyword evidence="2" id="KW-0472">Membrane</keyword>
<proteinExistence type="predicted"/>
<feature type="region of interest" description="Disordered" evidence="1">
    <location>
        <begin position="57"/>
        <end position="90"/>
    </location>
</feature>
<protein>
    <submittedName>
        <fullName evidence="3">Uncharacterized protein</fullName>
    </submittedName>
</protein>
<dbReference type="EMBL" id="JAPNTZ010000024">
    <property type="protein sequence ID" value="MCY1145260.1"/>
    <property type="molecule type" value="Genomic_DNA"/>
</dbReference>
<feature type="region of interest" description="Disordered" evidence="1">
    <location>
        <begin position="1"/>
        <end position="21"/>
    </location>
</feature>
<dbReference type="Proteomes" id="UP001151002">
    <property type="component" value="Unassembled WGS sequence"/>
</dbReference>
<evidence type="ECO:0000256" key="2">
    <source>
        <dbReference type="SAM" id="Phobius"/>
    </source>
</evidence>
<reference evidence="3" key="1">
    <citation type="submission" date="2022-11" db="EMBL/GenBank/DDBJ databases">
        <authorList>
            <person name="Somphong A."/>
            <person name="Phongsopitanun W."/>
        </authorList>
    </citation>
    <scope>NUCLEOTIDE SEQUENCE</scope>
    <source>
        <strain evidence="3">Pm04-4</strain>
    </source>
</reference>
<keyword evidence="2" id="KW-1133">Transmembrane helix</keyword>
<keyword evidence="2" id="KW-0812">Transmembrane</keyword>